<evidence type="ECO:0000313" key="7">
    <source>
        <dbReference type="Proteomes" id="UP000823893"/>
    </source>
</evidence>
<comment type="function">
    <text evidence="2">May play the central regulatory role in sporulation. It may be an element of the effector pathway responsible for the activation of sporulation genes in response to nutritional stress. Spo0A may act in concert with spo0H (a sigma factor) to control the expression of some genes that are critical to the sporulation process.</text>
</comment>
<dbReference type="InterPro" id="IPR052020">
    <property type="entry name" value="Cyclic_di-GMP/3'3'-cGAMP_PDE"/>
</dbReference>
<evidence type="ECO:0000259" key="5">
    <source>
        <dbReference type="PROSITE" id="PS51832"/>
    </source>
</evidence>
<evidence type="ECO:0000256" key="1">
    <source>
        <dbReference type="ARBA" id="ARBA00018672"/>
    </source>
</evidence>
<dbReference type="SMART" id="SM00448">
    <property type="entry name" value="REC"/>
    <property type="match status" value="1"/>
</dbReference>
<dbReference type="InterPro" id="IPR037522">
    <property type="entry name" value="HD_GYP_dom"/>
</dbReference>
<evidence type="ECO:0000313" key="6">
    <source>
        <dbReference type="EMBL" id="HJC11853.1"/>
    </source>
</evidence>
<feature type="modified residue" description="4-aspartylphosphate" evidence="3">
    <location>
        <position position="55"/>
    </location>
</feature>
<dbReference type="Gene3D" id="3.40.50.2300">
    <property type="match status" value="1"/>
</dbReference>
<dbReference type="Pfam" id="PF00072">
    <property type="entry name" value="Response_reg"/>
    <property type="match status" value="1"/>
</dbReference>
<dbReference type="PANTHER" id="PTHR45228">
    <property type="entry name" value="CYCLIC DI-GMP PHOSPHODIESTERASE TM_0186-RELATED"/>
    <property type="match status" value="1"/>
</dbReference>
<dbReference type="Proteomes" id="UP000823893">
    <property type="component" value="Unassembled WGS sequence"/>
</dbReference>
<sequence>MEKKDILIVDDMEINRVILSQIFADRNHILEAENGLEAVHILEKQGEHIAAVLLDIIMPVMDGFQVMEKMRDLRLTEKIPVFLITADSSEESMRRGYELGAMDIIEKPIVPYFVRRRVESVMELFAARERLGHVVELQGQKLRRQEQEIMNLNYSIIESLSTAIEFRSGESGEHVKRIRRLTQLLLEELCRNKRGEYCFSDREIQEIAQASILHDVGKIAISDLILNKPGRLTEEEFEIMKSHTVMGCQVLEQIPQYKNNKLYQYAYDICRHHHERWDGRGYPDGLKGKEITIWSQVVSVADVFDALTNKRVYKPAIPVPEALEMIETGQCGAFNPELLGALKKILPRINTGV</sequence>
<evidence type="ECO:0000256" key="3">
    <source>
        <dbReference type="PROSITE-ProRule" id="PRU00169"/>
    </source>
</evidence>
<evidence type="ECO:0000256" key="2">
    <source>
        <dbReference type="ARBA" id="ARBA00024867"/>
    </source>
</evidence>
<dbReference type="Pfam" id="PF13487">
    <property type="entry name" value="HD_5"/>
    <property type="match status" value="1"/>
</dbReference>
<reference evidence="6" key="2">
    <citation type="submission" date="2021-04" db="EMBL/GenBank/DDBJ databases">
        <authorList>
            <person name="Gilroy R."/>
        </authorList>
    </citation>
    <scope>NUCLEOTIDE SEQUENCE</scope>
    <source>
        <strain evidence="6">ChiSxjej6B18-287</strain>
    </source>
</reference>
<comment type="caution">
    <text evidence="6">The sequence shown here is derived from an EMBL/GenBank/DDBJ whole genome shotgun (WGS) entry which is preliminary data.</text>
</comment>
<dbReference type="InterPro" id="IPR001789">
    <property type="entry name" value="Sig_transdc_resp-reg_receiver"/>
</dbReference>
<dbReference type="InterPro" id="IPR011006">
    <property type="entry name" value="CheY-like_superfamily"/>
</dbReference>
<organism evidence="6 7">
    <name type="scientific">Candidatus Blautia merdigallinarum</name>
    <dbReference type="NCBI Taxonomy" id="2838495"/>
    <lineage>
        <taxon>Bacteria</taxon>
        <taxon>Bacillati</taxon>
        <taxon>Bacillota</taxon>
        <taxon>Clostridia</taxon>
        <taxon>Lachnospirales</taxon>
        <taxon>Lachnospiraceae</taxon>
        <taxon>Blautia</taxon>
    </lineage>
</organism>
<evidence type="ECO:0000259" key="4">
    <source>
        <dbReference type="PROSITE" id="PS50110"/>
    </source>
</evidence>
<reference evidence="6" key="1">
    <citation type="journal article" date="2021" name="PeerJ">
        <title>Extensive microbial diversity within the chicken gut microbiome revealed by metagenomics and culture.</title>
        <authorList>
            <person name="Gilroy R."/>
            <person name="Ravi A."/>
            <person name="Getino M."/>
            <person name="Pursley I."/>
            <person name="Horton D.L."/>
            <person name="Alikhan N.F."/>
            <person name="Baker D."/>
            <person name="Gharbi K."/>
            <person name="Hall N."/>
            <person name="Watson M."/>
            <person name="Adriaenssens E.M."/>
            <person name="Foster-Nyarko E."/>
            <person name="Jarju S."/>
            <person name="Secka A."/>
            <person name="Antonio M."/>
            <person name="Oren A."/>
            <person name="Chaudhuri R.R."/>
            <person name="La Ragione R."/>
            <person name="Hildebrand F."/>
            <person name="Pallen M.J."/>
        </authorList>
    </citation>
    <scope>NUCLEOTIDE SEQUENCE</scope>
    <source>
        <strain evidence="6">ChiSxjej6B18-287</strain>
    </source>
</reference>
<keyword evidence="3" id="KW-0597">Phosphoprotein</keyword>
<protein>
    <recommendedName>
        <fullName evidence="1">Stage 0 sporulation protein A homolog</fullName>
    </recommendedName>
</protein>
<dbReference type="CDD" id="cd00077">
    <property type="entry name" value="HDc"/>
    <property type="match status" value="1"/>
</dbReference>
<name>A0A9D2N9H2_9FIRM</name>
<feature type="domain" description="HD-GYP" evidence="5">
    <location>
        <begin position="149"/>
        <end position="353"/>
    </location>
</feature>
<dbReference type="GO" id="GO:0000160">
    <property type="term" value="P:phosphorelay signal transduction system"/>
    <property type="evidence" value="ECO:0007669"/>
    <property type="project" value="InterPro"/>
</dbReference>
<dbReference type="PROSITE" id="PS51832">
    <property type="entry name" value="HD_GYP"/>
    <property type="match status" value="1"/>
</dbReference>
<gene>
    <name evidence="6" type="ORF">H9935_13835</name>
</gene>
<dbReference type="PROSITE" id="PS50110">
    <property type="entry name" value="RESPONSE_REGULATORY"/>
    <property type="match status" value="1"/>
</dbReference>
<dbReference type="EMBL" id="DWWV01000190">
    <property type="protein sequence ID" value="HJC11853.1"/>
    <property type="molecule type" value="Genomic_DNA"/>
</dbReference>
<dbReference type="Gene3D" id="1.10.3210.10">
    <property type="entry name" value="Hypothetical protein af1432"/>
    <property type="match status" value="1"/>
</dbReference>
<dbReference type="PANTHER" id="PTHR45228:SF1">
    <property type="entry name" value="CYCLIC DI-GMP PHOSPHODIESTERASE TM_0186"/>
    <property type="match status" value="1"/>
</dbReference>
<dbReference type="InterPro" id="IPR003607">
    <property type="entry name" value="HD/PDEase_dom"/>
</dbReference>
<dbReference type="SUPFAM" id="SSF109604">
    <property type="entry name" value="HD-domain/PDEase-like"/>
    <property type="match status" value="1"/>
</dbReference>
<proteinExistence type="predicted"/>
<dbReference type="AlphaFoldDB" id="A0A9D2N9H2"/>
<accession>A0A9D2N9H2</accession>
<feature type="domain" description="Response regulatory" evidence="4">
    <location>
        <begin position="5"/>
        <end position="122"/>
    </location>
</feature>
<dbReference type="SUPFAM" id="SSF52172">
    <property type="entry name" value="CheY-like"/>
    <property type="match status" value="1"/>
</dbReference>